<comment type="caution">
    <text evidence="2">The sequence shown here is derived from an EMBL/GenBank/DDBJ whole genome shotgun (WGS) entry which is preliminary data.</text>
</comment>
<protein>
    <submittedName>
        <fullName evidence="2">Uncharacterized protein</fullName>
    </submittedName>
</protein>
<keyword evidence="3" id="KW-1185">Reference proteome</keyword>
<evidence type="ECO:0000313" key="2">
    <source>
        <dbReference type="EMBL" id="KAK7491136.1"/>
    </source>
</evidence>
<accession>A0ABD0KVT2</accession>
<gene>
    <name evidence="2" type="ORF">BaRGS_00017573</name>
</gene>
<sequence length="89" mass="9862">MGPERQCLMLSAVANKLRLARPGTYIEKSLARPRHTTVTTRKLTRLAPTSCPITILPAAHTRAPRSDSCALSDLSVRERGHRREKMAPS</sequence>
<dbReference type="EMBL" id="JACVVK020000118">
    <property type="protein sequence ID" value="KAK7491136.1"/>
    <property type="molecule type" value="Genomic_DNA"/>
</dbReference>
<evidence type="ECO:0000313" key="3">
    <source>
        <dbReference type="Proteomes" id="UP001519460"/>
    </source>
</evidence>
<evidence type="ECO:0000256" key="1">
    <source>
        <dbReference type="SAM" id="MobiDB-lite"/>
    </source>
</evidence>
<proteinExistence type="predicted"/>
<organism evidence="2 3">
    <name type="scientific">Batillaria attramentaria</name>
    <dbReference type="NCBI Taxonomy" id="370345"/>
    <lineage>
        <taxon>Eukaryota</taxon>
        <taxon>Metazoa</taxon>
        <taxon>Spiralia</taxon>
        <taxon>Lophotrochozoa</taxon>
        <taxon>Mollusca</taxon>
        <taxon>Gastropoda</taxon>
        <taxon>Caenogastropoda</taxon>
        <taxon>Sorbeoconcha</taxon>
        <taxon>Cerithioidea</taxon>
        <taxon>Batillariidae</taxon>
        <taxon>Batillaria</taxon>
    </lineage>
</organism>
<feature type="compositionally biased region" description="Basic residues" evidence="1">
    <location>
        <begin position="79"/>
        <end position="89"/>
    </location>
</feature>
<name>A0ABD0KVT2_9CAEN</name>
<reference evidence="2 3" key="1">
    <citation type="journal article" date="2023" name="Sci. Data">
        <title>Genome assembly of the Korean intertidal mud-creeper Batillaria attramentaria.</title>
        <authorList>
            <person name="Patra A.K."/>
            <person name="Ho P.T."/>
            <person name="Jun S."/>
            <person name="Lee S.J."/>
            <person name="Kim Y."/>
            <person name="Won Y.J."/>
        </authorList>
    </citation>
    <scope>NUCLEOTIDE SEQUENCE [LARGE SCALE GENOMIC DNA]</scope>
    <source>
        <strain evidence="2">Wonlab-2016</strain>
    </source>
</reference>
<feature type="region of interest" description="Disordered" evidence="1">
    <location>
        <begin position="66"/>
        <end position="89"/>
    </location>
</feature>
<dbReference type="Proteomes" id="UP001519460">
    <property type="component" value="Unassembled WGS sequence"/>
</dbReference>
<dbReference type="AlphaFoldDB" id="A0ABD0KVT2"/>